<proteinExistence type="predicted"/>
<dbReference type="Proteomes" id="UP000827561">
    <property type="component" value="Segment"/>
</dbReference>
<dbReference type="EMBL" id="MZ820089">
    <property type="protein sequence ID" value="QZE10801.1"/>
    <property type="molecule type" value="Genomic_DNA"/>
</dbReference>
<organism evidence="1 2">
    <name type="scientific">Gordonia phage ChisanaKitsune</name>
    <dbReference type="NCBI Taxonomy" id="2871538"/>
    <lineage>
        <taxon>Viruses</taxon>
        <taxon>Duplodnaviria</taxon>
        <taxon>Heunggongvirae</taxon>
        <taxon>Uroviricota</taxon>
        <taxon>Caudoviricetes</taxon>
        <taxon>Chidieberevirus</taxon>
        <taxon>Chidieberevirus chisanakitsune</taxon>
    </lineage>
</organism>
<dbReference type="GeneID" id="77952003"/>
<evidence type="ECO:0000313" key="2">
    <source>
        <dbReference type="Proteomes" id="UP000827561"/>
    </source>
</evidence>
<reference evidence="1 2" key="1">
    <citation type="submission" date="2021-08" db="EMBL/GenBank/DDBJ databases">
        <authorList>
            <person name="Abebe M.A."/>
            <person name="Anderson J.Z."/>
            <person name="Burris R."/>
            <person name="Durrani M."/>
            <person name="Fetterly M.N."/>
            <person name="Fowler R.A."/>
            <person name="Friedman A."/>
            <person name="Khuong T.M."/>
            <person name="Konnor C.A."/>
            <person name="Madden B.G."/>
            <person name="Makula M.N."/>
            <person name="McTigue K."/>
            <person name="Morgan A.R."/>
            <person name="Qureshi S.I."/>
            <person name="Rainey M."/>
            <person name="Scherer A.E."/>
            <person name="Singer L."/>
            <person name="Thakar S.M."/>
            <person name="Truong P."/>
            <person name="Zaeean M.H."/>
            <person name="Balish M.F."/>
            <person name="Garlena R.A."/>
            <person name="Russell D.A."/>
            <person name="Jacobs-Sera D."/>
            <person name="Hatfull G.F."/>
        </authorList>
    </citation>
    <scope>NUCLEOTIDE SEQUENCE [LARGE SCALE GENOMIC DNA]</scope>
</reference>
<sequence length="64" mass="6876">MGNAYNPSPGPDRLIGQEWVDHGYPISPILNEVEDCPICGAPSTTCTEATHLLGLAMQQPLEEP</sequence>
<name>A0AAE7XG10_9CAUD</name>
<dbReference type="RefSeq" id="YP_010675679.1">
    <property type="nucleotide sequence ID" value="NC_071006.1"/>
</dbReference>
<protein>
    <submittedName>
        <fullName evidence="1">Uncharacterized protein</fullName>
    </submittedName>
</protein>
<gene>
    <name evidence="1" type="primary">32</name>
    <name evidence="1" type="ORF">SEA_CHISANAKITSUNE_32</name>
</gene>
<accession>A0AAE7XG10</accession>
<keyword evidence="2" id="KW-1185">Reference proteome</keyword>
<dbReference type="KEGG" id="vg:77952003"/>
<evidence type="ECO:0000313" key="1">
    <source>
        <dbReference type="EMBL" id="QZE10801.1"/>
    </source>
</evidence>